<dbReference type="GO" id="GO:0016788">
    <property type="term" value="F:hydrolase activity, acting on ester bonds"/>
    <property type="evidence" value="ECO:0007669"/>
    <property type="project" value="InterPro"/>
</dbReference>
<evidence type="ECO:0000313" key="2">
    <source>
        <dbReference type="EMBL" id="ARM76447.1"/>
    </source>
</evidence>
<dbReference type="InterPro" id="IPR001130">
    <property type="entry name" value="TatD-like"/>
</dbReference>
<dbReference type="KEGG" id="aman:B6F84_10730"/>
<protein>
    <submittedName>
        <fullName evidence="2">Hydrolase TatD</fullName>
    </submittedName>
</protein>
<dbReference type="STRING" id="282676.B6F84_10730"/>
<feature type="binding site" evidence="1">
    <location>
        <position position="6"/>
    </location>
    <ligand>
        <name>a divalent metal cation</name>
        <dbReference type="ChEBI" id="CHEBI:60240"/>
        <label>1</label>
    </ligand>
</feature>
<feature type="binding site" evidence="1">
    <location>
        <position position="181"/>
    </location>
    <ligand>
        <name>a divalent metal cation</name>
        <dbReference type="ChEBI" id="CHEBI:60240"/>
        <label>1</label>
    </ligand>
</feature>
<organism evidence="2 3">
    <name type="scientific">Acidianus manzaensis</name>
    <dbReference type="NCBI Taxonomy" id="282676"/>
    <lineage>
        <taxon>Archaea</taxon>
        <taxon>Thermoproteota</taxon>
        <taxon>Thermoprotei</taxon>
        <taxon>Sulfolobales</taxon>
        <taxon>Sulfolobaceae</taxon>
        <taxon>Acidianus</taxon>
    </lineage>
</organism>
<dbReference type="Gene3D" id="3.20.20.140">
    <property type="entry name" value="Metal-dependent hydrolases"/>
    <property type="match status" value="1"/>
</dbReference>
<dbReference type="PIRSF" id="PIRSF005902">
    <property type="entry name" value="DNase_TatD"/>
    <property type="match status" value="1"/>
</dbReference>
<proteinExistence type="predicted"/>
<feature type="binding site" evidence="1">
    <location>
        <position position="75"/>
    </location>
    <ligand>
        <name>a divalent metal cation</name>
        <dbReference type="ChEBI" id="CHEBI:60240"/>
        <label>1</label>
    </ligand>
</feature>
<keyword evidence="2" id="KW-0378">Hydrolase</keyword>
<accession>A0A1W6K1S5</accession>
<dbReference type="CDD" id="cd01310">
    <property type="entry name" value="TatD_DNAse"/>
    <property type="match status" value="1"/>
</dbReference>
<feature type="binding site" evidence="1">
    <location>
        <position position="110"/>
    </location>
    <ligand>
        <name>a divalent metal cation</name>
        <dbReference type="ChEBI" id="CHEBI:60240"/>
        <label>2</label>
    </ligand>
</feature>
<dbReference type="AlphaFoldDB" id="A0A1W6K1S5"/>
<name>A0A1W6K1S5_9CREN</name>
<gene>
    <name evidence="2" type="ORF">B6F84_10730</name>
</gene>
<evidence type="ECO:0000256" key="1">
    <source>
        <dbReference type="PIRSR" id="PIRSR005902-1"/>
    </source>
</evidence>
<sequence>MYYDAHCHYNLLGKPYPNYVIASVSMDYSSSIQNLNIKSKNILVGVGIHPWNISKGEAIDDKIISLIKKADFIGEIGLDYRIETPKEVQIKYFTKFLELANEYNKMVNIHSVDSYEDVIKLLAKYEIKKAIIHWYSGPTDLLKDIEGAGYFITINPSVTFQKKHKLVAEKAPLDIILTESDGGYVYKGKLLEPTMIKDTIHYLSLIRGISEDEISKIIERNFHKIY</sequence>
<dbReference type="PANTHER" id="PTHR46124">
    <property type="entry name" value="D-AMINOACYL-TRNA DEACYLASE"/>
    <property type="match status" value="1"/>
</dbReference>
<dbReference type="PANTHER" id="PTHR46124:SF2">
    <property type="entry name" value="D-AMINOACYL-TRNA DEACYLASE"/>
    <property type="match status" value="1"/>
</dbReference>
<dbReference type="Proteomes" id="UP000193404">
    <property type="component" value="Chromosome"/>
</dbReference>
<dbReference type="GO" id="GO:0046872">
    <property type="term" value="F:metal ion binding"/>
    <property type="evidence" value="ECO:0007669"/>
    <property type="project" value="UniProtKB-KW"/>
</dbReference>
<dbReference type="Pfam" id="PF01026">
    <property type="entry name" value="TatD_DNase"/>
    <property type="match status" value="1"/>
</dbReference>
<reference evidence="2 3" key="1">
    <citation type="submission" date="2017-03" db="EMBL/GenBank/DDBJ databases">
        <title>Sulfur activation and transportation mechanism of thermophilic Archaea Acidianus manzaensis YN-25.</title>
        <authorList>
            <person name="Ma Y."/>
            <person name="Yang Y."/>
            <person name="Xia J."/>
        </authorList>
    </citation>
    <scope>NUCLEOTIDE SEQUENCE [LARGE SCALE GENOMIC DNA]</scope>
    <source>
        <strain evidence="2 3">YN-25</strain>
    </source>
</reference>
<feature type="binding site" evidence="1">
    <location>
        <position position="8"/>
    </location>
    <ligand>
        <name>a divalent metal cation</name>
        <dbReference type="ChEBI" id="CHEBI:60240"/>
        <label>1</label>
    </ligand>
</feature>
<dbReference type="EMBL" id="CP020477">
    <property type="protein sequence ID" value="ARM76447.1"/>
    <property type="molecule type" value="Genomic_DNA"/>
</dbReference>
<dbReference type="InterPro" id="IPR032466">
    <property type="entry name" value="Metal_Hydrolase"/>
</dbReference>
<dbReference type="SUPFAM" id="SSF51556">
    <property type="entry name" value="Metallo-dependent hydrolases"/>
    <property type="match status" value="1"/>
</dbReference>
<keyword evidence="3" id="KW-1185">Reference proteome</keyword>
<keyword evidence="1" id="KW-0479">Metal-binding</keyword>
<feature type="binding site" evidence="1">
    <location>
        <position position="133"/>
    </location>
    <ligand>
        <name>a divalent metal cation</name>
        <dbReference type="ChEBI" id="CHEBI:60240"/>
        <label>2</label>
    </ligand>
</feature>
<evidence type="ECO:0000313" key="3">
    <source>
        <dbReference type="Proteomes" id="UP000193404"/>
    </source>
</evidence>